<keyword evidence="1" id="KW-0812">Transmembrane</keyword>
<reference evidence="2 3" key="1">
    <citation type="journal article" date="2015" name="Nature">
        <title>rRNA introns, odd ribosomes, and small enigmatic genomes across a large radiation of phyla.</title>
        <authorList>
            <person name="Brown C.T."/>
            <person name="Hug L.A."/>
            <person name="Thomas B.C."/>
            <person name="Sharon I."/>
            <person name="Castelle C.J."/>
            <person name="Singh A."/>
            <person name="Wilkins M.J."/>
            <person name="Williams K.H."/>
            <person name="Banfield J.F."/>
        </authorList>
    </citation>
    <scope>NUCLEOTIDE SEQUENCE [LARGE SCALE GENOMIC DNA]</scope>
</reference>
<evidence type="ECO:0000313" key="3">
    <source>
        <dbReference type="Proteomes" id="UP000034837"/>
    </source>
</evidence>
<feature type="transmembrane region" description="Helical" evidence="1">
    <location>
        <begin position="6"/>
        <end position="39"/>
    </location>
</feature>
<gene>
    <name evidence="2" type="ORF">UV20_C0009G0017</name>
</gene>
<evidence type="ECO:0000256" key="1">
    <source>
        <dbReference type="SAM" id="Phobius"/>
    </source>
</evidence>
<sequence length="143" mass="16527">MPFLSKFGWILLVTILLILFAIKSFVFFWILLFIGVIYYINSRYFISKKVKILFKQKTNSYSNSISVLDANRQSMREYIQSGVCKSVAILASIDNKTCKACLDHDAREIPIETPEQIRAAMNCDWTKDCTNEHCRCTIIPITK</sequence>
<dbReference type="AlphaFoldDB" id="A0A0G1D3G1"/>
<protein>
    <submittedName>
        <fullName evidence="2">Uncharacterized protein</fullName>
    </submittedName>
</protein>
<name>A0A0G1D3G1_9BACT</name>
<keyword evidence="1" id="KW-0472">Membrane</keyword>
<organism evidence="2 3">
    <name type="scientific">Candidatus Magasanikbacteria bacterium GW2011_GWA2_42_32</name>
    <dbReference type="NCBI Taxonomy" id="1619039"/>
    <lineage>
        <taxon>Bacteria</taxon>
        <taxon>Candidatus Magasanikiibacteriota</taxon>
    </lineage>
</organism>
<evidence type="ECO:0000313" key="2">
    <source>
        <dbReference type="EMBL" id="KKS56538.1"/>
    </source>
</evidence>
<proteinExistence type="predicted"/>
<keyword evidence="1" id="KW-1133">Transmembrane helix</keyword>
<dbReference type="Proteomes" id="UP000034837">
    <property type="component" value="Unassembled WGS sequence"/>
</dbReference>
<accession>A0A0G1D3G1</accession>
<dbReference type="EMBL" id="LCDO01000009">
    <property type="protein sequence ID" value="KKS56538.1"/>
    <property type="molecule type" value="Genomic_DNA"/>
</dbReference>
<comment type="caution">
    <text evidence="2">The sequence shown here is derived from an EMBL/GenBank/DDBJ whole genome shotgun (WGS) entry which is preliminary data.</text>
</comment>